<dbReference type="KEGG" id="hdn:Hden_1513"/>
<dbReference type="STRING" id="582899.Hden_1513"/>
<dbReference type="CDD" id="cd05379">
    <property type="entry name" value="CAP_bacterial"/>
    <property type="match status" value="1"/>
</dbReference>
<accession>D8JXW6</accession>
<dbReference type="HOGENOM" id="CLU_093823_0_0_5"/>
<dbReference type="AlphaFoldDB" id="D8JXW6"/>
<gene>
    <name evidence="2" type="ordered locus">Hden_1513</name>
</gene>
<organism evidence="2 3">
    <name type="scientific">Hyphomicrobium denitrificans (strain ATCC 51888 / DSM 1869 / NCIMB 11706 / TK 0415)</name>
    <dbReference type="NCBI Taxonomy" id="582899"/>
    <lineage>
        <taxon>Bacteria</taxon>
        <taxon>Pseudomonadati</taxon>
        <taxon>Pseudomonadota</taxon>
        <taxon>Alphaproteobacteria</taxon>
        <taxon>Hyphomicrobiales</taxon>
        <taxon>Hyphomicrobiaceae</taxon>
        <taxon>Hyphomicrobium</taxon>
    </lineage>
</organism>
<sequence length="235" mass="25162">MAALVPDLPKVELQIVEMTNQVRREQNLNALRINAMLAKAARAYAERLARSGQFSHTADGGNPGKRAETAGYKPCAVAENIAMDRSGQGFDTGQLAMQAVAGWMNSAPHRANILMASATEIGVGVAKSPDPVPKYISVEMFGRPASEGVKFEVVNTSADIVAYRFLGKTRDLKPRMTITQSSCSVGEITFTKPAGFLSSGSEIARFSPENGKRYILKSGVNGAISIEIGINIKSR</sequence>
<dbReference type="InterPro" id="IPR014044">
    <property type="entry name" value="CAP_dom"/>
</dbReference>
<dbReference type="RefSeq" id="WP_013215540.1">
    <property type="nucleotide sequence ID" value="NC_014313.1"/>
</dbReference>
<protein>
    <submittedName>
        <fullName evidence="2">SCP-like extracellular</fullName>
    </submittedName>
</protein>
<dbReference type="eggNOG" id="COG2340">
    <property type="taxonomic scope" value="Bacteria"/>
</dbReference>
<name>D8JXW6_HYPDA</name>
<dbReference type="OrthoDB" id="419320at2"/>
<keyword evidence="3" id="KW-1185">Reference proteome</keyword>
<dbReference type="Pfam" id="PF00188">
    <property type="entry name" value="CAP"/>
    <property type="match status" value="1"/>
</dbReference>
<dbReference type="PANTHER" id="PTHR31157:SF1">
    <property type="entry name" value="SCP DOMAIN-CONTAINING PROTEIN"/>
    <property type="match status" value="1"/>
</dbReference>
<evidence type="ECO:0000313" key="2">
    <source>
        <dbReference type="EMBL" id="ADJ23325.1"/>
    </source>
</evidence>
<dbReference type="Proteomes" id="UP000002033">
    <property type="component" value="Chromosome"/>
</dbReference>
<evidence type="ECO:0000259" key="1">
    <source>
        <dbReference type="Pfam" id="PF00188"/>
    </source>
</evidence>
<feature type="domain" description="SCP" evidence="1">
    <location>
        <begin position="17"/>
        <end position="130"/>
    </location>
</feature>
<evidence type="ECO:0000313" key="3">
    <source>
        <dbReference type="Proteomes" id="UP000002033"/>
    </source>
</evidence>
<dbReference type="InterPro" id="IPR035940">
    <property type="entry name" value="CAP_sf"/>
</dbReference>
<dbReference type="EMBL" id="CP002083">
    <property type="protein sequence ID" value="ADJ23325.1"/>
    <property type="molecule type" value="Genomic_DNA"/>
</dbReference>
<dbReference type="Gene3D" id="3.40.33.10">
    <property type="entry name" value="CAP"/>
    <property type="match status" value="1"/>
</dbReference>
<proteinExistence type="predicted"/>
<reference evidence="3" key="1">
    <citation type="journal article" date="2011" name="J. Bacteriol.">
        <title>Genome sequences of eight morphologically diverse alphaproteobacteria.</title>
        <authorList>
            <consortium name="US DOE Joint Genome Institute"/>
            <person name="Brown P.J."/>
            <person name="Kysela D.T."/>
            <person name="Buechlein A."/>
            <person name="Hemmerich C."/>
            <person name="Brun Y.V."/>
        </authorList>
    </citation>
    <scope>NUCLEOTIDE SEQUENCE [LARGE SCALE GENOMIC DNA]</scope>
    <source>
        <strain evidence="3">ATCC 51888 / DSM 1869 / NCIB 11706 / TK 0415</strain>
    </source>
</reference>
<dbReference type="PANTHER" id="PTHR31157">
    <property type="entry name" value="SCP DOMAIN-CONTAINING PROTEIN"/>
    <property type="match status" value="1"/>
</dbReference>
<dbReference type="SUPFAM" id="SSF55797">
    <property type="entry name" value="PR-1-like"/>
    <property type="match status" value="1"/>
</dbReference>